<dbReference type="SUPFAM" id="SSF52047">
    <property type="entry name" value="RNI-like"/>
    <property type="match status" value="1"/>
</dbReference>
<dbReference type="PANTHER" id="PTHR24112">
    <property type="entry name" value="LEUCINE-RICH REPEAT, ISOFORM F-RELATED"/>
    <property type="match status" value="1"/>
</dbReference>
<feature type="compositionally biased region" description="Basic and acidic residues" evidence="1">
    <location>
        <begin position="1304"/>
        <end position="1314"/>
    </location>
</feature>
<feature type="compositionally biased region" description="Basic and acidic residues" evidence="1">
    <location>
        <begin position="1360"/>
        <end position="1376"/>
    </location>
</feature>
<protein>
    <recommendedName>
        <fullName evidence="2">CARMIL C-terminal domain-containing protein</fullName>
    </recommendedName>
</protein>
<dbReference type="GO" id="GO:0034315">
    <property type="term" value="P:regulation of Arp2/3 complex-mediated actin nucleation"/>
    <property type="evidence" value="ECO:0007669"/>
    <property type="project" value="TreeGrafter"/>
</dbReference>
<feature type="compositionally biased region" description="Polar residues" evidence="1">
    <location>
        <begin position="1209"/>
        <end position="1218"/>
    </location>
</feature>
<feature type="compositionally biased region" description="Basic and acidic residues" evidence="1">
    <location>
        <begin position="893"/>
        <end position="910"/>
    </location>
</feature>
<dbReference type="EMBL" id="MRZV01000239">
    <property type="protein sequence ID" value="PIK54657.1"/>
    <property type="molecule type" value="Genomic_DNA"/>
</dbReference>
<feature type="compositionally biased region" description="Basic and acidic residues" evidence="1">
    <location>
        <begin position="875"/>
        <end position="886"/>
    </location>
</feature>
<proteinExistence type="predicted"/>
<keyword evidence="4" id="KW-1185">Reference proteome</keyword>
<dbReference type="PANTHER" id="PTHR24112:SF66">
    <property type="entry name" value="LEUCINE-RICH REPEAT, ISOFORM F"/>
    <property type="match status" value="1"/>
</dbReference>
<comment type="caution">
    <text evidence="3">The sequence shown here is derived from an EMBL/GenBank/DDBJ whole genome shotgun (WGS) entry which is preliminary data.</text>
</comment>
<dbReference type="Pfam" id="PF16000">
    <property type="entry name" value="CARMIL_C"/>
    <property type="match status" value="1"/>
</dbReference>
<feature type="compositionally biased region" description="Basic and acidic residues" evidence="1">
    <location>
        <begin position="924"/>
        <end position="950"/>
    </location>
</feature>
<feature type="compositionally biased region" description="Basic residues" evidence="1">
    <location>
        <begin position="688"/>
        <end position="697"/>
    </location>
</feature>
<feature type="domain" description="CARMIL C-terminal" evidence="2">
    <location>
        <begin position="548"/>
        <end position="872"/>
    </location>
</feature>
<accession>A0A2G8L329</accession>
<feature type="compositionally biased region" description="Basic and acidic residues" evidence="1">
    <location>
        <begin position="1019"/>
        <end position="1064"/>
    </location>
</feature>
<dbReference type="InterPro" id="IPR031943">
    <property type="entry name" value="CARMIL_C"/>
</dbReference>
<feature type="compositionally biased region" description="Low complexity" evidence="1">
    <location>
        <begin position="723"/>
        <end position="733"/>
    </location>
</feature>
<dbReference type="InterPro" id="IPR001611">
    <property type="entry name" value="Leu-rich_rpt"/>
</dbReference>
<organism evidence="3 4">
    <name type="scientific">Stichopus japonicus</name>
    <name type="common">Sea cucumber</name>
    <dbReference type="NCBI Taxonomy" id="307972"/>
    <lineage>
        <taxon>Eukaryota</taxon>
        <taxon>Metazoa</taxon>
        <taxon>Echinodermata</taxon>
        <taxon>Eleutherozoa</taxon>
        <taxon>Echinozoa</taxon>
        <taxon>Holothuroidea</taxon>
        <taxon>Aspidochirotacea</taxon>
        <taxon>Aspidochirotida</taxon>
        <taxon>Stichopodidae</taxon>
        <taxon>Apostichopus</taxon>
    </lineage>
</organism>
<dbReference type="SMART" id="SM00368">
    <property type="entry name" value="LRR_RI"/>
    <property type="match status" value="7"/>
</dbReference>
<feature type="compositionally biased region" description="Polar residues" evidence="1">
    <location>
        <begin position="1161"/>
        <end position="1175"/>
    </location>
</feature>
<feature type="compositionally biased region" description="Basic and acidic residues" evidence="1">
    <location>
        <begin position="763"/>
        <end position="773"/>
    </location>
</feature>
<feature type="compositionally biased region" description="Polar residues" evidence="1">
    <location>
        <begin position="1192"/>
        <end position="1201"/>
    </location>
</feature>
<feature type="compositionally biased region" description="Basic and acidic residues" evidence="1">
    <location>
        <begin position="1389"/>
        <end position="1400"/>
    </location>
</feature>
<feature type="compositionally biased region" description="Basic and acidic residues" evidence="1">
    <location>
        <begin position="1333"/>
        <end position="1352"/>
    </location>
</feature>
<evidence type="ECO:0000259" key="2">
    <source>
        <dbReference type="Pfam" id="PF16000"/>
    </source>
</evidence>
<reference evidence="3 4" key="1">
    <citation type="journal article" date="2017" name="PLoS Biol.">
        <title>The sea cucumber genome provides insights into morphological evolution and visceral regeneration.</title>
        <authorList>
            <person name="Zhang X."/>
            <person name="Sun L."/>
            <person name="Yuan J."/>
            <person name="Sun Y."/>
            <person name="Gao Y."/>
            <person name="Zhang L."/>
            <person name="Li S."/>
            <person name="Dai H."/>
            <person name="Hamel J.F."/>
            <person name="Liu C."/>
            <person name="Yu Y."/>
            <person name="Liu S."/>
            <person name="Lin W."/>
            <person name="Guo K."/>
            <person name="Jin S."/>
            <person name="Xu P."/>
            <person name="Storey K.B."/>
            <person name="Huan P."/>
            <person name="Zhang T."/>
            <person name="Zhou Y."/>
            <person name="Zhang J."/>
            <person name="Lin C."/>
            <person name="Li X."/>
            <person name="Xing L."/>
            <person name="Huo D."/>
            <person name="Sun M."/>
            <person name="Wang L."/>
            <person name="Mercier A."/>
            <person name="Li F."/>
            <person name="Yang H."/>
            <person name="Xiang J."/>
        </authorList>
    </citation>
    <scope>NUCLEOTIDE SEQUENCE [LARGE SCALE GENOMIC DNA]</scope>
    <source>
        <strain evidence="3">Shaxun</strain>
        <tissue evidence="3">Muscle</tissue>
    </source>
</reference>
<dbReference type="InterPro" id="IPR032675">
    <property type="entry name" value="LRR_dom_sf"/>
</dbReference>
<feature type="compositionally biased region" description="Basic and acidic residues" evidence="1">
    <location>
        <begin position="831"/>
        <end position="854"/>
    </location>
</feature>
<feature type="compositionally biased region" description="Basic and acidic residues" evidence="1">
    <location>
        <begin position="1407"/>
        <end position="1419"/>
    </location>
</feature>
<name>A0A2G8L329_STIJA</name>
<feature type="compositionally biased region" description="Basic and acidic residues" evidence="1">
    <location>
        <begin position="789"/>
        <end position="799"/>
    </location>
</feature>
<dbReference type="STRING" id="307972.A0A2G8L329"/>
<dbReference type="GO" id="GO:0005886">
    <property type="term" value="C:plasma membrane"/>
    <property type="evidence" value="ECO:0007669"/>
    <property type="project" value="TreeGrafter"/>
</dbReference>
<dbReference type="Pfam" id="PF13516">
    <property type="entry name" value="LRR_6"/>
    <property type="match status" value="3"/>
</dbReference>
<feature type="compositionally biased region" description="Basic residues" evidence="1">
    <location>
        <begin position="855"/>
        <end position="870"/>
    </location>
</feature>
<gene>
    <name evidence="3" type="ORF">BSL78_08434</name>
</gene>
<dbReference type="GO" id="GO:0016477">
    <property type="term" value="P:cell migration"/>
    <property type="evidence" value="ECO:0007669"/>
    <property type="project" value="TreeGrafter"/>
</dbReference>
<dbReference type="GO" id="GO:0030027">
    <property type="term" value="C:lamellipodium"/>
    <property type="evidence" value="ECO:0007669"/>
    <property type="project" value="TreeGrafter"/>
</dbReference>
<dbReference type="InterPro" id="IPR051279">
    <property type="entry name" value="PP1-Reg/Actin-Interact_Protein"/>
</dbReference>
<sequence>MKEVINIVKRSTSLEQVVFNNTGFKSDFCKELATALQGNSNSALVLIDLSNNNLDDRGLKFLCPALANLQNGLVELSLPSTGITAEGVSALGKALSENNFFPTSLMRLNLSGNILKDGNIELLLNFLAQPNHLTHLDLSECGIALDSIFSALFRGCINLTHINVSGNVYSHKKGKDINVPKAVKQFFATTTNLQSLNIANCKLYPDAIKEIMLGIGSNRSLENVEVNLHSNELRQEGAKVIASCIANVPNITSLNLGNNDFCADMGSLMAWISQNKVLTHLDISENFDNVRQRNLQSILDSIVDVIQTETSPIRSLSIAKNKLKFETIPIINALGSNTTLTSIDISGNQMGDIGARMLAKALQINCKLEKIMLDNNCISPKGFQDIADALERNYSLKSIPPPMADLTACSKSGSSSEKAEAAFQRIQSFLQRNHSPQKFADAQAFRLQQGFLYTTSHQLVDKLVVQIQDACKELAECYEGDVQENIDKATGFIKDADNSKQLLEVLHAESRKSESDDVTSKLKEMATQIHNSVEDNLKKTAEGMIDGTKEKCPHIMENHELEESVQAVCKNRSTVPEKFVLSLIEQLNAQLSNQMSEANLAMAAHISDTIIDEIIDKLMNCHQSLGKHLSTNRNRTLSLSLLEINGPTSQDDVDHAEQGLGTKASPDSQQYEKKEGQSTATSKGNLRDKRKSVKLRPKSIMVQAQDVRQPQPAPREDQTPKVATPSTSAAPTPTKREPKKQAGRAAPNVSLGDFDAISSSSERPLRDARLDRPRRVRNVRPTRAVAIPQKDHNPGKDSQEDGGIQDVSEGVNDFFRPVDPELVATPVTQKNKSDTPAKEKKKEKEKKKGKDEKKKEKKKGLFGLFGKKRSSQPMEEAKESPSDRQGSEPVKNVTKEKVKPSPQQERKMSEVPEEDSTPPTPEYRSSEDELSAKDESDTKSEDAAEKKEDAVAPVKVALKPMGGKVPLTPNIMADLKAKQAKRKSKEVVEPPAVAVNGEAADTPKKNDKPPPPVKPASQKVEETVKAAPEEVKQPEPAEEPPKKVEKEEEKKRKETTQSKEDTPRRSSRPSTESHEEQRIGQGSIKSETSEGDKEESETSVLKSEKVKQAEPSPTLHETLEKPSSPAAAAAAAASAEEEEKPRAEDIPFPEVFTPKQENLPAEQTSSLQSSDNSLIQEAGASSPVKSSPPTPALSSTDTTSPIEREPSVKPSSPRKTSVPSPIQQKPSVKQPSPTKPSSPKKLPSPVPRSEPEKSPSSPTKSMNPLFIPKKSNSVQERTSKEPSTSPKKSASIGARPSNQTAVEESPKVEVKVESKAAAPALATDNDKVNVNGDVKHAPKEIGNDDKKAREEPESGTNGEQKQEEDATKTDDKKDENGDQVPKRNSSIIDRMKSFETKENQETGMSIAEKRKSFEKKDRPPTASPRPLSITPGPKPAPRPKPQVAKRPVSSDKTGQ</sequence>
<evidence type="ECO:0000313" key="4">
    <source>
        <dbReference type="Proteomes" id="UP000230750"/>
    </source>
</evidence>
<feature type="region of interest" description="Disordered" evidence="1">
    <location>
        <begin position="648"/>
        <end position="1455"/>
    </location>
</feature>
<evidence type="ECO:0000256" key="1">
    <source>
        <dbReference type="SAM" id="MobiDB-lite"/>
    </source>
</evidence>
<dbReference type="OrthoDB" id="18598at2759"/>
<dbReference type="Gene3D" id="3.80.10.10">
    <property type="entry name" value="Ribonuclease Inhibitor"/>
    <property type="match status" value="1"/>
</dbReference>
<dbReference type="Proteomes" id="UP000230750">
    <property type="component" value="Unassembled WGS sequence"/>
</dbReference>
<evidence type="ECO:0000313" key="3">
    <source>
        <dbReference type="EMBL" id="PIK54657.1"/>
    </source>
</evidence>
<feature type="compositionally biased region" description="Low complexity" evidence="1">
    <location>
        <begin position="1281"/>
        <end position="1291"/>
    </location>
</feature>
<feature type="compositionally biased region" description="Low complexity" evidence="1">
    <location>
        <begin position="1121"/>
        <end position="1134"/>
    </location>
</feature>
<feature type="compositionally biased region" description="Low complexity" evidence="1">
    <location>
        <begin position="1219"/>
        <end position="1241"/>
    </location>
</feature>